<dbReference type="SUPFAM" id="SSF55298">
    <property type="entry name" value="YjgF-like"/>
    <property type="match status" value="1"/>
</dbReference>
<dbReference type="PANTHER" id="PTHR43857">
    <property type="entry name" value="BLR7761 PROTEIN"/>
    <property type="match status" value="1"/>
</dbReference>
<dbReference type="AlphaFoldDB" id="A0A068NM87"/>
<keyword evidence="2" id="KW-1185">Reference proteome</keyword>
<dbReference type="CDD" id="cd06154">
    <property type="entry name" value="YjgF_YER057c_UK114_like_6"/>
    <property type="match status" value="1"/>
</dbReference>
<protein>
    <submittedName>
        <fullName evidence="1">Endoribonuclease L-PSP</fullName>
    </submittedName>
</protein>
<dbReference type="Gene3D" id="3.30.1330.40">
    <property type="entry name" value="RutC-like"/>
    <property type="match status" value="1"/>
</dbReference>
<dbReference type="PANTHER" id="PTHR43857:SF1">
    <property type="entry name" value="YJGH FAMILY PROTEIN"/>
    <property type="match status" value="1"/>
</dbReference>
<gene>
    <name evidence="1" type="ORF">OP10G_0532</name>
</gene>
<dbReference type="InterPro" id="IPR035959">
    <property type="entry name" value="RutC-like_sf"/>
</dbReference>
<reference evidence="1 2" key="1">
    <citation type="journal article" date="2014" name="PLoS ONE">
        <title>The first complete genome sequence of the class fimbriimonadia in the phylum armatimonadetes.</title>
        <authorList>
            <person name="Hu Z.Y."/>
            <person name="Wang Y.Z."/>
            <person name="Im W.T."/>
            <person name="Wang S.Y."/>
            <person name="Zhao G.P."/>
            <person name="Zheng H.J."/>
            <person name="Quan Z.X."/>
        </authorList>
    </citation>
    <scope>NUCLEOTIDE SEQUENCE [LARGE SCALE GENOMIC DNA]</scope>
    <source>
        <strain evidence="1">Gsoil 348</strain>
    </source>
</reference>
<evidence type="ECO:0000313" key="1">
    <source>
        <dbReference type="EMBL" id="AIE83900.1"/>
    </source>
</evidence>
<dbReference type="InterPro" id="IPR006175">
    <property type="entry name" value="YjgF/YER057c/UK114"/>
</dbReference>
<dbReference type="EMBL" id="CP007139">
    <property type="protein sequence ID" value="AIE83900.1"/>
    <property type="molecule type" value="Genomic_DNA"/>
</dbReference>
<dbReference type="Proteomes" id="UP000027982">
    <property type="component" value="Chromosome"/>
</dbReference>
<organism evidence="1 2">
    <name type="scientific">Fimbriimonas ginsengisoli Gsoil 348</name>
    <dbReference type="NCBI Taxonomy" id="661478"/>
    <lineage>
        <taxon>Bacteria</taxon>
        <taxon>Bacillati</taxon>
        <taxon>Armatimonadota</taxon>
        <taxon>Fimbriimonadia</taxon>
        <taxon>Fimbriimonadales</taxon>
        <taxon>Fimbriimonadaceae</taxon>
        <taxon>Fimbriimonas</taxon>
    </lineage>
</organism>
<name>A0A068NM87_FIMGI</name>
<evidence type="ECO:0000313" key="2">
    <source>
        <dbReference type="Proteomes" id="UP000027982"/>
    </source>
</evidence>
<dbReference type="eggNOG" id="COG0251">
    <property type="taxonomic scope" value="Bacteria"/>
</dbReference>
<dbReference type="KEGG" id="fgi:OP10G_0532"/>
<dbReference type="STRING" id="661478.OP10G_0532"/>
<accession>A0A068NM87</accession>
<proteinExistence type="predicted"/>
<dbReference type="HOGENOM" id="CLU_100715_5_3_0"/>
<sequence>MVDGRWVFVSGTTGFDYATMTLASSVVEQTEQCFKNIEAALAEAGATLADVVRVHYILPDPSEFEACWPVLNRYFGEVRPAATMFSANLLDSRMRIEIEVTALKRGS</sequence>
<dbReference type="Pfam" id="PF01042">
    <property type="entry name" value="Ribonuc_L-PSP"/>
    <property type="match status" value="1"/>
</dbReference>